<gene>
    <name evidence="15" type="ORF">MoryE10_09220</name>
</gene>
<evidence type="ECO:0000256" key="6">
    <source>
        <dbReference type="ARBA" id="ARBA00022692"/>
    </source>
</evidence>
<feature type="transmembrane region" description="Helical" evidence="13">
    <location>
        <begin position="214"/>
        <end position="247"/>
    </location>
</feature>
<keyword evidence="11" id="KW-0482">Metalloprotease</keyword>
<reference evidence="15" key="1">
    <citation type="submission" date="2019-06" db="EMBL/GenBank/DDBJ databases">
        <title>Complete genome sequence of Methylogaea oryzae strain JCM16910.</title>
        <authorList>
            <person name="Asakawa S."/>
        </authorList>
    </citation>
    <scope>NUCLEOTIDE SEQUENCE</scope>
    <source>
        <strain evidence="15">E10</strain>
    </source>
</reference>
<evidence type="ECO:0000256" key="12">
    <source>
        <dbReference type="ARBA" id="ARBA00023136"/>
    </source>
</evidence>
<keyword evidence="16" id="KW-1185">Reference proteome</keyword>
<accession>A0A8D5AHJ0</accession>
<dbReference type="GO" id="GO:0006508">
    <property type="term" value="P:proteolysis"/>
    <property type="evidence" value="ECO:0007669"/>
    <property type="project" value="UniProtKB-KW"/>
</dbReference>
<name>A0A8D5AHJ0_9GAMM</name>
<dbReference type="InterPro" id="IPR008915">
    <property type="entry name" value="Peptidase_M50"/>
</dbReference>
<evidence type="ECO:0000256" key="3">
    <source>
        <dbReference type="ARBA" id="ARBA00007931"/>
    </source>
</evidence>
<comment type="subcellular location">
    <subcellularLocation>
        <location evidence="2">Cell membrane</location>
        <topology evidence="2">Multi-pass membrane protein</topology>
    </subcellularLocation>
</comment>
<dbReference type="InterPro" id="IPR044537">
    <property type="entry name" value="Rip2-like"/>
</dbReference>
<evidence type="ECO:0000256" key="13">
    <source>
        <dbReference type="SAM" id="Phobius"/>
    </source>
</evidence>
<keyword evidence="4" id="KW-1003">Cell membrane</keyword>
<dbReference type="CDD" id="cd06158">
    <property type="entry name" value="S2P-M50_like_1"/>
    <property type="match status" value="1"/>
</dbReference>
<feature type="transmembrane region" description="Helical" evidence="13">
    <location>
        <begin position="128"/>
        <end position="153"/>
    </location>
</feature>
<dbReference type="PANTHER" id="PTHR35864">
    <property type="entry name" value="ZINC METALLOPROTEASE MJ0611-RELATED"/>
    <property type="match status" value="1"/>
</dbReference>
<feature type="domain" description="Peptidase M50" evidence="14">
    <location>
        <begin position="42"/>
        <end position="150"/>
    </location>
</feature>
<sequence>MALGFDLAAAAAGGRPPNTALRFGYNAAMEELNLIQKIAIWALPVLFAVTLHEVAHGWVAKLCGDDTARRMGRLSLNPLHHVDPVGTLLVPGFLLLLGSFLPGGGFIFGWAKPVPVSWNRLRNTRRDVALVAVAGPVANLLMALLWAMAIRLAVWIHVDFITGPLAYMGVAGIAINVVLAALNLLPLPPLDGGRIMTSLLPPRLAYKYAQIEPYGFYILLALVATNLLSYLLAVPVTLLQGLFIAIAGV</sequence>
<evidence type="ECO:0000313" key="15">
    <source>
        <dbReference type="EMBL" id="BBL70316.1"/>
    </source>
</evidence>
<evidence type="ECO:0000256" key="1">
    <source>
        <dbReference type="ARBA" id="ARBA00001947"/>
    </source>
</evidence>
<feature type="domain" description="Peptidase M50" evidence="14">
    <location>
        <begin position="168"/>
        <end position="221"/>
    </location>
</feature>
<evidence type="ECO:0000256" key="4">
    <source>
        <dbReference type="ARBA" id="ARBA00022475"/>
    </source>
</evidence>
<dbReference type="KEGG" id="moz:MoryE10_09220"/>
<keyword evidence="12 13" id="KW-0472">Membrane</keyword>
<evidence type="ECO:0000256" key="11">
    <source>
        <dbReference type="ARBA" id="ARBA00023049"/>
    </source>
</evidence>
<feature type="transmembrane region" description="Helical" evidence="13">
    <location>
        <begin position="85"/>
        <end position="108"/>
    </location>
</feature>
<dbReference type="Pfam" id="PF02163">
    <property type="entry name" value="Peptidase_M50"/>
    <property type="match status" value="2"/>
</dbReference>
<keyword evidence="5" id="KW-0645">Protease</keyword>
<keyword evidence="9" id="KW-0862">Zinc</keyword>
<protein>
    <submittedName>
        <fullName evidence="15">Peptidase M50</fullName>
    </submittedName>
</protein>
<keyword evidence="8" id="KW-0378">Hydrolase</keyword>
<proteinExistence type="inferred from homology"/>
<dbReference type="PANTHER" id="PTHR35864:SF1">
    <property type="entry name" value="ZINC METALLOPROTEASE YWHC-RELATED"/>
    <property type="match status" value="1"/>
</dbReference>
<keyword evidence="7" id="KW-0479">Metal-binding</keyword>
<comment type="similarity">
    <text evidence="3">Belongs to the peptidase M50B family.</text>
</comment>
<dbReference type="GO" id="GO:0008237">
    <property type="term" value="F:metallopeptidase activity"/>
    <property type="evidence" value="ECO:0007669"/>
    <property type="project" value="UniProtKB-KW"/>
</dbReference>
<organism evidence="15 16">
    <name type="scientific">Methylogaea oryzae</name>
    <dbReference type="NCBI Taxonomy" id="1295382"/>
    <lineage>
        <taxon>Bacteria</taxon>
        <taxon>Pseudomonadati</taxon>
        <taxon>Pseudomonadota</taxon>
        <taxon>Gammaproteobacteria</taxon>
        <taxon>Methylococcales</taxon>
        <taxon>Methylococcaceae</taxon>
        <taxon>Methylogaea</taxon>
    </lineage>
</organism>
<dbReference type="EMBL" id="AP019782">
    <property type="protein sequence ID" value="BBL70316.1"/>
    <property type="molecule type" value="Genomic_DNA"/>
</dbReference>
<dbReference type="AlphaFoldDB" id="A0A8D5AHJ0"/>
<dbReference type="GO" id="GO:0046872">
    <property type="term" value="F:metal ion binding"/>
    <property type="evidence" value="ECO:0007669"/>
    <property type="project" value="UniProtKB-KW"/>
</dbReference>
<evidence type="ECO:0000256" key="10">
    <source>
        <dbReference type="ARBA" id="ARBA00022989"/>
    </source>
</evidence>
<evidence type="ECO:0000256" key="2">
    <source>
        <dbReference type="ARBA" id="ARBA00004651"/>
    </source>
</evidence>
<dbReference type="Proteomes" id="UP000824988">
    <property type="component" value="Chromosome"/>
</dbReference>
<comment type="cofactor">
    <cofactor evidence="1">
        <name>Zn(2+)</name>
        <dbReference type="ChEBI" id="CHEBI:29105"/>
    </cofactor>
</comment>
<evidence type="ECO:0000313" key="16">
    <source>
        <dbReference type="Proteomes" id="UP000824988"/>
    </source>
</evidence>
<keyword evidence="6 13" id="KW-0812">Transmembrane</keyword>
<evidence type="ECO:0000256" key="5">
    <source>
        <dbReference type="ARBA" id="ARBA00022670"/>
    </source>
</evidence>
<dbReference type="GO" id="GO:0005886">
    <property type="term" value="C:plasma membrane"/>
    <property type="evidence" value="ECO:0007669"/>
    <property type="project" value="UniProtKB-SubCell"/>
</dbReference>
<evidence type="ECO:0000259" key="14">
    <source>
        <dbReference type="Pfam" id="PF02163"/>
    </source>
</evidence>
<evidence type="ECO:0000256" key="7">
    <source>
        <dbReference type="ARBA" id="ARBA00022723"/>
    </source>
</evidence>
<evidence type="ECO:0000256" key="8">
    <source>
        <dbReference type="ARBA" id="ARBA00022801"/>
    </source>
</evidence>
<feature type="transmembrane region" description="Helical" evidence="13">
    <location>
        <begin position="165"/>
        <end position="185"/>
    </location>
</feature>
<dbReference type="InterPro" id="IPR052348">
    <property type="entry name" value="Metallopeptidase_M50B"/>
</dbReference>
<keyword evidence="10 13" id="KW-1133">Transmembrane helix</keyword>
<feature type="transmembrane region" description="Helical" evidence="13">
    <location>
        <begin position="38"/>
        <end position="64"/>
    </location>
</feature>
<evidence type="ECO:0000256" key="9">
    <source>
        <dbReference type="ARBA" id="ARBA00022833"/>
    </source>
</evidence>